<sequence length="344" mass="36651">MRLLHAADDGALYERPHPGPARVLLCSTAPSRRLLTDPVVTGGAYRRLTRSAVTAALRLFRADPAGERVLSADRVSVVTILRGGLSFAVEEAVESVGAAAADVSFVGTERSPDAPVTLAYERWELGGGPVLAGDILATGGTVTAVLDRLRRAAGPGRQPRAVVLVVIGSAAGVDAVQRYLADLDPAERPRVTIVALEALFALPAPDATAPFPRFSFDLLRSVAGATPEYEAARLACLGSLFERCAVYDGGVRAFTPGAHLDERSAWWATVLRRDVPLAVLAVQTAGLSEYAHPPSRWRRHLPWASQSGVDLDLVHDLGARALRYAETTPTADYVHDRLARGHPP</sequence>
<protein>
    <recommendedName>
        <fullName evidence="3">Phosphoribosyltransferase</fullName>
    </recommendedName>
</protein>
<accession>A0ABY2DFY7</accession>
<evidence type="ECO:0000313" key="1">
    <source>
        <dbReference type="EMBL" id="TDB93345.1"/>
    </source>
</evidence>
<comment type="caution">
    <text evidence="1">The sequence shown here is derived from an EMBL/GenBank/DDBJ whole genome shotgun (WGS) entry which is preliminary data.</text>
</comment>
<dbReference type="InterPro" id="IPR029057">
    <property type="entry name" value="PRTase-like"/>
</dbReference>
<evidence type="ECO:0000313" key="2">
    <source>
        <dbReference type="Proteomes" id="UP000295626"/>
    </source>
</evidence>
<evidence type="ECO:0008006" key="3">
    <source>
        <dbReference type="Google" id="ProtNLM"/>
    </source>
</evidence>
<dbReference type="Gene3D" id="3.40.50.2020">
    <property type="match status" value="1"/>
</dbReference>
<dbReference type="SUPFAM" id="SSF53271">
    <property type="entry name" value="PRTase-like"/>
    <property type="match status" value="1"/>
</dbReference>
<proteinExistence type="predicted"/>
<gene>
    <name evidence="1" type="ORF">E1091_12025</name>
</gene>
<reference evidence="1 2" key="1">
    <citation type="submission" date="2019-02" db="EMBL/GenBank/DDBJ databases">
        <title>Draft genome sequences of novel Actinobacteria.</title>
        <authorList>
            <person name="Sahin N."/>
            <person name="Ay H."/>
            <person name="Saygin H."/>
        </authorList>
    </citation>
    <scope>NUCLEOTIDE SEQUENCE [LARGE SCALE GENOMIC DNA]</scope>
    <source>
        <strain evidence="1 2">JCM 30529</strain>
    </source>
</reference>
<keyword evidence="2" id="KW-1185">Reference proteome</keyword>
<name>A0ABY2DFY7_9ACTN</name>
<dbReference type="Proteomes" id="UP000295626">
    <property type="component" value="Unassembled WGS sequence"/>
</dbReference>
<dbReference type="CDD" id="cd06223">
    <property type="entry name" value="PRTases_typeI"/>
    <property type="match status" value="1"/>
</dbReference>
<dbReference type="InterPro" id="IPR000836">
    <property type="entry name" value="PRTase_dom"/>
</dbReference>
<dbReference type="EMBL" id="SMKE01000413">
    <property type="protein sequence ID" value="TDB93345.1"/>
    <property type="molecule type" value="Genomic_DNA"/>
</dbReference>
<organism evidence="1 2">
    <name type="scientific">Micromonospora fluostatini</name>
    <dbReference type="NCBI Taxonomy" id="1629071"/>
    <lineage>
        <taxon>Bacteria</taxon>
        <taxon>Bacillati</taxon>
        <taxon>Actinomycetota</taxon>
        <taxon>Actinomycetes</taxon>
        <taxon>Micromonosporales</taxon>
        <taxon>Micromonosporaceae</taxon>
        <taxon>Micromonospora</taxon>
    </lineage>
</organism>